<gene>
    <name evidence="1" type="ORF">SAMN02745782_02942</name>
</gene>
<evidence type="ECO:0000313" key="2">
    <source>
        <dbReference type="Proteomes" id="UP000190834"/>
    </source>
</evidence>
<protein>
    <submittedName>
        <fullName evidence="1">Uncharacterized protein</fullName>
    </submittedName>
</protein>
<dbReference type="RefSeq" id="WP_078927293.1">
    <property type="nucleotide sequence ID" value="NZ_FUXB01000017.1"/>
</dbReference>
<dbReference type="EMBL" id="FUXB01000017">
    <property type="protein sequence ID" value="SKA21953.1"/>
    <property type="molecule type" value="Genomic_DNA"/>
</dbReference>
<dbReference type="Proteomes" id="UP000190834">
    <property type="component" value="Unassembled WGS sequence"/>
</dbReference>
<proteinExistence type="predicted"/>
<reference evidence="2" key="1">
    <citation type="submission" date="2017-02" db="EMBL/GenBank/DDBJ databases">
        <authorList>
            <person name="Varghese N."/>
            <person name="Submissions S."/>
        </authorList>
    </citation>
    <scope>NUCLEOTIDE SEQUENCE [LARGE SCALE GENOMIC DNA]</scope>
    <source>
        <strain evidence="2">DSM 19608</strain>
    </source>
</reference>
<sequence length="67" mass="7888">MSHSEIVVPTSTSKEKSSFTVQQQKLRQAYLYERQNLALLEIELNRSKVVVMDEHGRFLRLVFVLEH</sequence>
<dbReference type="GeneID" id="70582296"/>
<keyword evidence="2" id="KW-1185">Reference proteome</keyword>
<evidence type="ECO:0000313" key="1">
    <source>
        <dbReference type="EMBL" id="SKA21953.1"/>
    </source>
</evidence>
<organism evidence="1 2">
    <name type="scientific">Vibrio cincinnatiensis DSM 19608</name>
    <dbReference type="NCBI Taxonomy" id="1123491"/>
    <lineage>
        <taxon>Bacteria</taxon>
        <taxon>Pseudomonadati</taxon>
        <taxon>Pseudomonadota</taxon>
        <taxon>Gammaproteobacteria</taxon>
        <taxon>Vibrionales</taxon>
        <taxon>Vibrionaceae</taxon>
        <taxon>Vibrio</taxon>
    </lineage>
</organism>
<dbReference type="OrthoDB" id="5899365at2"/>
<name>A0A1T4S142_VIBCI</name>
<accession>A0A1T4S142</accession>
<dbReference type="STRING" id="1123491.SAMN02745782_02942"/>
<dbReference type="AlphaFoldDB" id="A0A1T4S142"/>